<dbReference type="GO" id="GO:0000049">
    <property type="term" value="F:tRNA binding"/>
    <property type="evidence" value="ECO:0007669"/>
    <property type="project" value="UniProtKB-UniRule"/>
</dbReference>
<dbReference type="NCBIfam" id="NF045760">
    <property type="entry name" value="YtpR"/>
    <property type="match status" value="1"/>
</dbReference>
<dbReference type="EMBL" id="CANTFL010000478">
    <property type="protein sequence ID" value="CAI5723341.1"/>
    <property type="molecule type" value="Genomic_DNA"/>
</dbReference>
<evidence type="ECO:0000259" key="4">
    <source>
        <dbReference type="PROSITE" id="PS50886"/>
    </source>
</evidence>
<comment type="caution">
    <text evidence="5">The sequence shown here is derived from an EMBL/GenBank/DDBJ whole genome shotgun (WGS) entry which is preliminary data.</text>
</comment>
<keyword evidence="6" id="KW-1185">Reference proteome</keyword>
<protein>
    <recommendedName>
        <fullName evidence="4">tRNA-binding domain-containing protein</fullName>
    </recommendedName>
</protein>
<evidence type="ECO:0000256" key="1">
    <source>
        <dbReference type="ARBA" id="ARBA00022555"/>
    </source>
</evidence>
<reference evidence="5" key="1">
    <citation type="submission" date="2022-12" db="EMBL/GenBank/DDBJ databases">
        <authorList>
            <person name="Webb A."/>
        </authorList>
    </citation>
    <scope>NUCLEOTIDE SEQUENCE</scope>
    <source>
        <strain evidence="5">Hp1</strain>
    </source>
</reference>
<organism evidence="5 6">
    <name type="scientific">Hyaloperonospora brassicae</name>
    <name type="common">Brassica downy mildew</name>
    <name type="synonym">Peronospora brassicae</name>
    <dbReference type="NCBI Taxonomy" id="162125"/>
    <lineage>
        <taxon>Eukaryota</taxon>
        <taxon>Sar</taxon>
        <taxon>Stramenopiles</taxon>
        <taxon>Oomycota</taxon>
        <taxon>Peronosporomycetes</taxon>
        <taxon>Peronosporales</taxon>
        <taxon>Peronosporaceae</taxon>
        <taxon>Hyaloperonospora</taxon>
    </lineage>
</organism>
<dbReference type="AlphaFoldDB" id="A0AAV0TQC9"/>
<proteinExistence type="predicted"/>
<dbReference type="PROSITE" id="PS50886">
    <property type="entry name" value="TRBD"/>
    <property type="match status" value="1"/>
</dbReference>
<dbReference type="InterPro" id="IPR033714">
    <property type="entry name" value="tRNA_bind_bactPheRS"/>
</dbReference>
<sequence>MLRSLSFRFAVAVRRRQVRRHFAAPLSAATSAGDEATAVFENKQQQQQQQQQQQPLALETTWDKLVIGEIVAFHPHPRAGRLSVCSVNIGDANDLLTIVCGATNIREGARVPVATVGTRLVVREPETGELRTLKIKKAKFRGEVSQGMICSEAELGLADQSDGVLVFDTSDAAAVVGSLVCEHAALTGRVGAAQTLPRQVTTTTTTPTTTATALRSEAIETSSGSEAVAVLPARCTR</sequence>
<evidence type="ECO:0000256" key="2">
    <source>
        <dbReference type="ARBA" id="ARBA00022884"/>
    </source>
</evidence>
<dbReference type="Proteomes" id="UP001162031">
    <property type="component" value="Unassembled WGS sequence"/>
</dbReference>
<accession>A0AAV0TQC9</accession>
<dbReference type="InterPro" id="IPR002547">
    <property type="entry name" value="tRNA-bd_dom"/>
</dbReference>
<name>A0AAV0TQC9_HYABA</name>
<keyword evidence="1 3" id="KW-0820">tRNA-binding</keyword>
<dbReference type="SUPFAM" id="SSF50249">
    <property type="entry name" value="Nucleic acid-binding proteins"/>
    <property type="match status" value="1"/>
</dbReference>
<gene>
    <name evidence="5" type="ORF">HBR001_LOCUS3094</name>
</gene>
<evidence type="ECO:0000313" key="6">
    <source>
        <dbReference type="Proteomes" id="UP001162031"/>
    </source>
</evidence>
<dbReference type="CDD" id="cd02796">
    <property type="entry name" value="tRNA_bind_bactPheRS"/>
    <property type="match status" value="1"/>
</dbReference>
<evidence type="ECO:0000313" key="5">
    <source>
        <dbReference type="EMBL" id="CAI5723341.1"/>
    </source>
</evidence>
<evidence type="ECO:0000256" key="3">
    <source>
        <dbReference type="PROSITE-ProRule" id="PRU00209"/>
    </source>
</evidence>
<dbReference type="Gene3D" id="2.40.50.140">
    <property type="entry name" value="Nucleic acid-binding proteins"/>
    <property type="match status" value="1"/>
</dbReference>
<feature type="domain" description="TRNA-binding" evidence="4">
    <location>
        <begin position="59"/>
        <end position="181"/>
    </location>
</feature>
<keyword evidence="2 3" id="KW-0694">RNA-binding</keyword>
<dbReference type="InterPro" id="IPR012340">
    <property type="entry name" value="NA-bd_OB-fold"/>
</dbReference>
<dbReference type="Pfam" id="PF01588">
    <property type="entry name" value="tRNA_bind"/>
    <property type="match status" value="1"/>
</dbReference>